<dbReference type="CDD" id="cd03808">
    <property type="entry name" value="GT4_CapM-like"/>
    <property type="match status" value="1"/>
</dbReference>
<proteinExistence type="predicted"/>
<gene>
    <name evidence="3" type="ORF">AMJ74_02655</name>
</gene>
<dbReference type="PANTHER" id="PTHR12526:SF630">
    <property type="entry name" value="GLYCOSYLTRANSFERASE"/>
    <property type="match status" value="1"/>
</dbReference>
<organism evidence="3 4">
    <name type="scientific">candidate division WOR_3 bacterium SM1_77</name>
    <dbReference type="NCBI Taxonomy" id="1703778"/>
    <lineage>
        <taxon>Bacteria</taxon>
        <taxon>Bacteria division WOR-3</taxon>
    </lineage>
</organism>
<accession>A0A0S8JYD8</accession>
<dbReference type="GO" id="GO:0016757">
    <property type="term" value="F:glycosyltransferase activity"/>
    <property type="evidence" value="ECO:0007669"/>
    <property type="project" value="InterPro"/>
</dbReference>
<feature type="domain" description="Glycosyl transferase family 1" evidence="1">
    <location>
        <begin position="183"/>
        <end position="346"/>
    </location>
</feature>
<dbReference type="EMBL" id="LJVE01000033">
    <property type="protein sequence ID" value="KPL14836.1"/>
    <property type="molecule type" value="Genomic_DNA"/>
</dbReference>
<dbReference type="PANTHER" id="PTHR12526">
    <property type="entry name" value="GLYCOSYLTRANSFERASE"/>
    <property type="match status" value="1"/>
</dbReference>
<evidence type="ECO:0000259" key="2">
    <source>
        <dbReference type="Pfam" id="PF13579"/>
    </source>
</evidence>
<dbReference type="AlphaFoldDB" id="A0A0S8JYD8"/>
<evidence type="ECO:0000313" key="3">
    <source>
        <dbReference type="EMBL" id="KPL14836.1"/>
    </source>
</evidence>
<dbReference type="Proteomes" id="UP000050975">
    <property type="component" value="Unassembled WGS sequence"/>
</dbReference>
<feature type="domain" description="Glycosyltransferase subfamily 4-like N-terminal" evidence="2">
    <location>
        <begin position="4"/>
        <end position="167"/>
    </location>
</feature>
<evidence type="ECO:0008006" key="5">
    <source>
        <dbReference type="Google" id="ProtNLM"/>
    </source>
</evidence>
<dbReference type="InterPro" id="IPR001296">
    <property type="entry name" value="Glyco_trans_1"/>
</dbReference>
<dbReference type="InterPro" id="IPR028098">
    <property type="entry name" value="Glyco_trans_4-like_N"/>
</dbReference>
<protein>
    <recommendedName>
        <fullName evidence="5">Glycosyltransferase family 1 protein</fullName>
    </recommendedName>
</protein>
<dbReference type="Pfam" id="PF00534">
    <property type="entry name" value="Glycos_transf_1"/>
    <property type="match status" value="1"/>
</dbReference>
<dbReference type="PATRIC" id="fig|1703778.3.peg.122"/>
<name>A0A0S8JYD8_UNCW3</name>
<comment type="caution">
    <text evidence="3">The sequence shown here is derived from an EMBL/GenBank/DDBJ whole genome shotgun (WGS) entry which is preliminary data.</text>
</comment>
<feature type="non-terminal residue" evidence="3">
    <location>
        <position position="368"/>
    </location>
</feature>
<reference evidence="3 4" key="1">
    <citation type="journal article" date="2015" name="Microbiome">
        <title>Genomic resolution of linkages in carbon, nitrogen, and sulfur cycling among widespread estuary sediment bacteria.</title>
        <authorList>
            <person name="Baker B.J."/>
            <person name="Lazar C.S."/>
            <person name="Teske A.P."/>
            <person name="Dick G.J."/>
        </authorList>
    </citation>
    <scope>NUCLEOTIDE SEQUENCE [LARGE SCALE GENOMIC DNA]</scope>
    <source>
        <strain evidence="3">SM1_77</strain>
    </source>
</reference>
<dbReference type="Gene3D" id="3.40.50.2000">
    <property type="entry name" value="Glycogen Phosphorylase B"/>
    <property type="match status" value="2"/>
</dbReference>
<dbReference type="SUPFAM" id="SSF53756">
    <property type="entry name" value="UDP-Glycosyltransferase/glycogen phosphorylase"/>
    <property type="match status" value="1"/>
</dbReference>
<evidence type="ECO:0000313" key="4">
    <source>
        <dbReference type="Proteomes" id="UP000050975"/>
    </source>
</evidence>
<sequence length="368" mass="41338">MVYGGASIGTLHLVQKLSSRGFDSTIICGKQSSDEGDLLLNAEKCSFETTIVPELVREIDPLMDMRAFLALRKEFRRKRFDIVHTHGSKAGAIGRLAAAVCGVPIVLYTVHGWGLKAGSLLVRVLFRLVERALSRSTTALLFQTEADKDEASQYKIGESSQYYLIGNGINLRPFIDYDVQTVREIRQDLGIEDKMVIGTVGRVSAQKNPIGFLDIARQVLERNEGMVFIFAGGGEMLDKMRSLVKEAHLERSILFLGVRDDIPELIANFDIFILPSLWEGMPRSIIEAMALSKPVIAYDIAGIREIVENGENGIVVPVHDSSEMCRKIEYLSHHPAIRRKLTMQARVTARKYDFNKVVLRIERIYREL</sequence>
<evidence type="ECO:0000259" key="1">
    <source>
        <dbReference type="Pfam" id="PF00534"/>
    </source>
</evidence>
<dbReference type="Pfam" id="PF13579">
    <property type="entry name" value="Glyco_trans_4_4"/>
    <property type="match status" value="1"/>
</dbReference>